<dbReference type="Gene3D" id="3.90.226.10">
    <property type="entry name" value="2-enoyl-CoA Hydratase, Chain A, domain 1"/>
    <property type="match status" value="1"/>
</dbReference>
<name>A0A7I8DEF7_9BACL</name>
<keyword evidence="2" id="KW-1185">Reference proteome</keyword>
<accession>A0A7I8DEF7</accession>
<organism evidence="1 2">
    <name type="scientific">Effusibacillus dendaii</name>
    <dbReference type="NCBI Taxonomy" id="2743772"/>
    <lineage>
        <taxon>Bacteria</taxon>
        <taxon>Bacillati</taxon>
        <taxon>Bacillota</taxon>
        <taxon>Bacilli</taxon>
        <taxon>Bacillales</taxon>
        <taxon>Alicyclobacillaceae</taxon>
        <taxon>Effusibacillus</taxon>
    </lineage>
</organism>
<dbReference type="Pfam" id="PF00378">
    <property type="entry name" value="ECH_1"/>
    <property type="match status" value="1"/>
</dbReference>
<gene>
    <name evidence="1" type="ORF">skT53_34120</name>
</gene>
<dbReference type="PANTHER" id="PTHR11941:SF54">
    <property type="entry name" value="ENOYL-COA HYDRATASE, MITOCHONDRIAL"/>
    <property type="match status" value="1"/>
</dbReference>
<dbReference type="GO" id="GO:0003824">
    <property type="term" value="F:catalytic activity"/>
    <property type="evidence" value="ECO:0007669"/>
    <property type="project" value="UniProtKB-ARBA"/>
</dbReference>
<dbReference type="AlphaFoldDB" id="A0A7I8DEF7"/>
<dbReference type="CDD" id="cd06558">
    <property type="entry name" value="crotonase-like"/>
    <property type="match status" value="1"/>
</dbReference>
<dbReference type="SUPFAM" id="SSF52096">
    <property type="entry name" value="ClpP/crotonase"/>
    <property type="match status" value="1"/>
</dbReference>
<dbReference type="InterPro" id="IPR001753">
    <property type="entry name" value="Enoyl-CoA_hydra/iso"/>
</dbReference>
<dbReference type="InterPro" id="IPR029045">
    <property type="entry name" value="ClpP/crotonase-like_dom_sf"/>
</dbReference>
<protein>
    <recommendedName>
        <fullName evidence="3">Enoyl-CoA hydratase</fullName>
    </recommendedName>
</protein>
<evidence type="ECO:0000313" key="2">
    <source>
        <dbReference type="Proteomes" id="UP000593802"/>
    </source>
</evidence>
<evidence type="ECO:0000313" key="1">
    <source>
        <dbReference type="EMBL" id="BCJ88427.1"/>
    </source>
</evidence>
<dbReference type="KEGG" id="eff:skT53_34120"/>
<dbReference type="EMBL" id="AP023366">
    <property type="protein sequence ID" value="BCJ88427.1"/>
    <property type="molecule type" value="Genomic_DNA"/>
</dbReference>
<reference evidence="1 2" key="1">
    <citation type="submission" date="2020-08" db="EMBL/GenBank/DDBJ databases">
        <title>Complete Genome Sequence of Effusibacillus dendaii Strain skT53, Isolated from Farmland soil.</title>
        <authorList>
            <person name="Konishi T."/>
            <person name="Kawasaki H."/>
        </authorList>
    </citation>
    <scope>NUCLEOTIDE SEQUENCE [LARGE SCALE GENOMIC DNA]</scope>
    <source>
        <strain evidence="2">skT53</strain>
    </source>
</reference>
<dbReference type="GO" id="GO:0006635">
    <property type="term" value="P:fatty acid beta-oxidation"/>
    <property type="evidence" value="ECO:0007669"/>
    <property type="project" value="TreeGrafter"/>
</dbReference>
<evidence type="ECO:0008006" key="3">
    <source>
        <dbReference type="Google" id="ProtNLM"/>
    </source>
</evidence>
<dbReference type="RefSeq" id="WP_264175982.1">
    <property type="nucleotide sequence ID" value="NZ_AP023366.1"/>
</dbReference>
<dbReference type="Proteomes" id="UP000593802">
    <property type="component" value="Chromosome"/>
</dbReference>
<dbReference type="PANTHER" id="PTHR11941">
    <property type="entry name" value="ENOYL-COA HYDRATASE-RELATED"/>
    <property type="match status" value="1"/>
</dbReference>
<sequence length="150" mass="16283">MVQRSCVGGGCEIALACDMRFSSENGLFGITPAKLGLIYNLSGTKNLVDLVGPAKAKDILYSGRLLDATEAYQIGLIDRVYKNEEVVGKTYEYAELIASRAQLAVKGTKRIIAEILNGATEESPEIAQIILESFEKQVPTRGTCFISLTF</sequence>
<proteinExistence type="predicted"/>